<sequence>MHHLGVKKSNLLDLASAETNKLGSTGKHDQPLCPKPRRAGPAIPEFLKPQRCNKHSQQNSDERSGILNMITEKEIFDGREHVCTKCSPACYSGSPPGRTNNPLVHDVQFLHQMELLSPFTRTKLSDKFGFSTSASPL</sequence>
<evidence type="ECO:0000313" key="3">
    <source>
        <dbReference type="Proteomes" id="UP000006882"/>
    </source>
</evidence>
<reference evidence="2 3" key="1">
    <citation type="journal article" date="2013" name="Nat. Genet.">
        <title>The high-quality draft genome of peach (Prunus persica) identifies unique patterns of genetic diversity, domestication and genome evolution.</title>
        <authorList>
            <consortium name="International Peach Genome Initiative"/>
            <person name="Verde I."/>
            <person name="Abbott A.G."/>
            <person name="Scalabrin S."/>
            <person name="Jung S."/>
            <person name="Shu S."/>
            <person name="Marroni F."/>
            <person name="Zhebentyayeva T."/>
            <person name="Dettori M.T."/>
            <person name="Grimwood J."/>
            <person name="Cattonaro F."/>
            <person name="Zuccolo A."/>
            <person name="Rossini L."/>
            <person name="Jenkins J."/>
            <person name="Vendramin E."/>
            <person name="Meisel L.A."/>
            <person name="Decroocq V."/>
            <person name="Sosinski B."/>
            <person name="Prochnik S."/>
            <person name="Mitros T."/>
            <person name="Policriti A."/>
            <person name="Cipriani G."/>
            <person name="Dondini L."/>
            <person name="Ficklin S."/>
            <person name="Goodstein D.M."/>
            <person name="Xuan P."/>
            <person name="Del Fabbro C."/>
            <person name="Aramini V."/>
            <person name="Copetti D."/>
            <person name="Gonzalez S."/>
            <person name="Horner D.S."/>
            <person name="Falchi R."/>
            <person name="Lucas S."/>
            <person name="Mica E."/>
            <person name="Maldonado J."/>
            <person name="Lazzari B."/>
            <person name="Bielenberg D."/>
            <person name="Pirona R."/>
            <person name="Miculan M."/>
            <person name="Barakat A."/>
            <person name="Testolin R."/>
            <person name="Stella A."/>
            <person name="Tartarini S."/>
            <person name="Tonutti P."/>
            <person name="Arus P."/>
            <person name="Orellana A."/>
            <person name="Wells C."/>
            <person name="Main D."/>
            <person name="Vizzotto G."/>
            <person name="Silva H."/>
            <person name="Salamini F."/>
            <person name="Schmutz J."/>
            <person name="Morgante M."/>
            <person name="Rokhsar D.S."/>
        </authorList>
    </citation>
    <scope>NUCLEOTIDE SEQUENCE [LARGE SCALE GENOMIC DNA]</scope>
    <source>
        <strain evidence="3">cv. Nemared</strain>
    </source>
</reference>
<dbReference type="STRING" id="3760.A0A251NEX0"/>
<gene>
    <name evidence="2" type="ORF">PRUPE_7G174100</name>
</gene>
<feature type="region of interest" description="Disordered" evidence="1">
    <location>
        <begin position="21"/>
        <end position="65"/>
    </location>
</feature>
<dbReference type="EMBL" id="CM007657">
    <property type="protein sequence ID" value="ONH97179.1"/>
    <property type="molecule type" value="Genomic_DNA"/>
</dbReference>
<accession>A0A251NEX0</accession>
<dbReference type="PANTHER" id="PTHR33384:SF17">
    <property type="entry name" value="VQ DOMAIN-CONTAINING PROTEIN"/>
    <property type="match status" value="1"/>
</dbReference>
<dbReference type="AlphaFoldDB" id="A0A251NEX0"/>
<keyword evidence="3" id="KW-1185">Reference proteome</keyword>
<evidence type="ECO:0000256" key="1">
    <source>
        <dbReference type="SAM" id="MobiDB-lite"/>
    </source>
</evidence>
<dbReference type="Gramene" id="ONH97179">
    <property type="protein sequence ID" value="ONH97179"/>
    <property type="gene ID" value="PRUPE_7G174100"/>
</dbReference>
<organism evidence="2 3">
    <name type="scientific">Prunus persica</name>
    <name type="common">Peach</name>
    <name type="synonym">Amygdalus persica</name>
    <dbReference type="NCBI Taxonomy" id="3760"/>
    <lineage>
        <taxon>Eukaryota</taxon>
        <taxon>Viridiplantae</taxon>
        <taxon>Streptophyta</taxon>
        <taxon>Embryophyta</taxon>
        <taxon>Tracheophyta</taxon>
        <taxon>Spermatophyta</taxon>
        <taxon>Magnoliopsida</taxon>
        <taxon>eudicotyledons</taxon>
        <taxon>Gunneridae</taxon>
        <taxon>Pentapetalae</taxon>
        <taxon>rosids</taxon>
        <taxon>fabids</taxon>
        <taxon>Rosales</taxon>
        <taxon>Rosaceae</taxon>
        <taxon>Amygdaloideae</taxon>
        <taxon>Amygdaleae</taxon>
        <taxon>Prunus</taxon>
    </lineage>
</organism>
<dbReference type="PANTHER" id="PTHR33384">
    <property type="entry name" value="EXPRESSED PROTEIN"/>
    <property type="match status" value="1"/>
</dbReference>
<evidence type="ECO:0000313" key="2">
    <source>
        <dbReference type="EMBL" id="ONH97179.1"/>
    </source>
</evidence>
<name>A0A251NEX0_PRUPE</name>
<proteinExistence type="predicted"/>
<dbReference type="Proteomes" id="UP000006882">
    <property type="component" value="Chromosome G7"/>
</dbReference>
<protein>
    <submittedName>
        <fullName evidence="2">Uncharacterized protein</fullName>
    </submittedName>
</protein>